<reference evidence="4" key="1">
    <citation type="submission" date="2020-06" db="EMBL/GenBank/DDBJ databases">
        <title>A chromosome-scale genome assembly of Talaromyces rugulosus W13939.</title>
        <authorList>
            <person name="Wang B."/>
            <person name="Guo L."/>
            <person name="Ye K."/>
            <person name="Wang L."/>
        </authorList>
    </citation>
    <scope>NUCLEOTIDE SEQUENCE [LARGE SCALE GENOMIC DNA]</scope>
    <source>
        <strain evidence="4">W13939</strain>
    </source>
</reference>
<dbReference type="AlphaFoldDB" id="A0A7H8R097"/>
<dbReference type="PROSITE" id="PS50097">
    <property type="entry name" value="BTB"/>
    <property type="match status" value="1"/>
</dbReference>
<dbReference type="SMART" id="SM00225">
    <property type="entry name" value="BTB"/>
    <property type="match status" value="1"/>
</dbReference>
<feature type="compositionally biased region" description="Low complexity" evidence="1">
    <location>
        <begin position="151"/>
        <end position="173"/>
    </location>
</feature>
<dbReference type="GeneID" id="55993761"/>
<evidence type="ECO:0000256" key="1">
    <source>
        <dbReference type="SAM" id="MobiDB-lite"/>
    </source>
</evidence>
<dbReference type="EMBL" id="CP055900">
    <property type="protein sequence ID" value="QKX59135.1"/>
    <property type="molecule type" value="Genomic_DNA"/>
</dbReference>
<protein>
    <recommendedName>
        <fullName evidence="2">BTB domain-containing protein</fullName>
    </recommendedName>
</protein>
<dbReference type="Gene3D" id="3.30.710.10">
    <property type="entry name" value="Potassium Channel Kv1.1, Chain A"/>
    <property type="match status" value="1"/>
</dbReference>
<dbReference type="KEGG" id="trg:TRUGW13939_06266"/>
<feature type="region of interest" description="Disordered" evidence="1">
    <location>
        <begin position="150"/>
        <end position="181"/>
    </location>
</feature>
<dbReference type="OrthoDB" id="6359816at2759"/>
<dbReference type="PANTHER" id="PTHR47843:SF5">
    <property type="entry name" value="BTB_POZ DOMAIN PROTEIN"/>
    <property type="match status" value="1"/>
</dbReference>
<dbReference type="Pfam" id="PF00651">
    <property type="entry name" value="BTB"/>
    <property type="match status" value="1"/>
</dbReference>
<feature type="domain" description="BTB" evidence="2">
    <location>
        <begin position="63"/>
        <end position="132"/>
    </location>
</feature>
<name>A0A7H8R097_TALRU</name>
<dbReference type="PANTHER" id="PTHR47843">
    <property type="entry name" value="BTB DOMAIN-CONTAINING PROTEIN-RELATED"/>
    <property type="match status" value="1"/>
</dbReference>
<feature type="non-terminal residue" evidence="3">
    <location>
        <position position="1"/>
    </location>
</feature>
<evidence type="ECO:0000259" key="2">
    <source>
        <dbReference type="PROSITE" id="PS50097"/>
    </source>
</evidence>
<organism evidence="3 4">
    <name type="scientific">Talaromyces rugulosus</name>
    <name type="common">Penicillium rugulosum</name>
    <dbReference type="NCBI Taxonomy" id="121627"/>
    <lineage>
        <taxon>Eukaryota</taxon>
        <taxon>Fungi</taxon>
        <taxon>Dikarya</taxon>
        <taxon>Ascomycota</taxon>
        <taxon>Pezizomycotina</taxon>
        <taxon>Eurotiomycetes</taxon>
        <taxon>Eurotiomycetidae</taxon>
        <taxon>Eurotiales</taxon>
        <taxon>Trichocomaceae</taxon>
        <taxon>Talaromyces</taxon>
        <taxon>Talaromyces sect. Islandici</taxon>
    </lineage>
</organism>
<dbReference type="InterPro" id="IPR000210">
    <property type="entry name" value="BTB/POZ_dom"/>
</dbReference>
<evidence type="ECO:0000313" key="4">
    <source>
        <dbReference type="Proteomes" id="UP000509510"/>
    </source>
</evidence>
<dbReference type="InterPro" id="IPR011333">
    <property type="entry name" value="SKP1/BTB/POZ_sf"/>
</dbReference>
<gene>
    <name evidence="3" type="ORF">TRUGW13939_06266</name>
</gene>
<keyword evidence="4" id="KW-1185">Reference proteome</keyword>
<dbReference type="SUPFAM" id="SSF54695">
    <property type="entry name" value="POZ domain"/>
    <property type="match status" value="1"/>
</dbReference>
<accession>A0A7H8R097</accession>
<sequence>MAANNDLATGPKSKIHAPVENPASTTYRCYRDSSHTTSGPVVNDGSHFFRGLVWDMYKTGRYSDFTIKVQGSVREFHVHRAVICPQSSIFEAACRGEFVEALTRTMTLTDDDPEIVDRMIRYLYTHRYDDSEDWDYESFRYRPQSVKHASTISGETVTPPTTTTSSTTTPQESRSSKIPQSPRSLHVYAIADKYLISPLKDAARGRFAKWTSVHWSTPSFIAAVREIFDNETGNYTELKEVVLAPMVQHADSLLSDQNEDMGSFLRDYSDVGVEVLRRVLEQNRIAQRGLEVDIADLQSRVSSLKTDNKKIGMLQNQNHKLNKELLEIKMVVLAWKKDLRNIRGEDRGNNRNVAATPDQPRAQPNN</sequence>
<dbReference type="RefSeq" id="XP_035345313.1">
    <property type="nucleotide sequence ID" value="XM_035489420.1"/>
</dbReference>
<feature type="region of interest" description="Disordered" evidence="1">
    <location>
        <begin position="344"/>
        <end position="366"/>
    </location>
</feature>
<dbReference type="CDD" id="cd18186">
    <property type="entry name" value="BTB_POZ_ZBTB_KLHL-like"/>
    <property type="match status" value="1"/>
</dbReference>
<dbReference type="Proteomes" id="UP000509510">
    <property type="component" value="Chromosome III"/>
</dbReference>
<proteinExistence type="predicted"/>
<evidence type="ECO:0000313" key="3">
    <source>
        <dbReference type="EMBL" id="QKX59135.1"/>
    </source>
</evidence>